<proteinExistence type="inferred from homology"/>
<feature type="region of interest" description="Disordered" evidence="16">
    <location>
        <begin position="83"/>
        <end position="116"/>
    </location>
</feature>
<dbReference type="GO" id="GO:0004386">
    <property type="term" value="F:helicase activity"/>
    <property type="evidence" value="ECO:0007669"/>
    <property type="project" value="UniProtKB-KW"/>
</dbReference>
<feature type="region of interest" description="Disordered" evidence="16">
    <location>
        <begin position="933"/>
        <end position="986"/>
    </location>
</feature>
<dbReference type="PROSITE" id="PS51192">
    <property type="entry name" value="HELICASE_ATP_BIND_1"/>
    <property type="match status" value="1"/>
</dbReference>
<keyword evidence="10" id="KW-0804">Transcription</keyword>
<evidence type="ECO:0000256" key="15">
    <source>
        <dbReference type="SAM" id="Coils"/>
    </source>
</evidence>
<evidence type="ECO:0008006" key="21">
    <source>
        <dbReference type="Google" id="ProtNLM"/>
    </source>
</evidence>
<dbReference type="PROSITE" id="PS51194">
    <property type="entry name" value="HELICASE_CTER"/>
    <property type="match status" value="1"/>
</dbReference>
<dbReference type="AlphaFoldDB" id="A0A8T1R6J9"/>
<keyword evidence="9" id="KW-0238">DNA-binding</keyword>
<feature type="compositionally biased region" description="Polar residues" evidence="16">
    <location>
        <begin position="1132"/>
        <end position="1146"/>
    </location>
</feature>
<dbReference type="Proteomes" id="UP000811609">
    <property type="component" value="Chromosome 3"/>
</dbReference>
<comment type="subunit">
    <text evidence="14">Homodimer. Binds DNA.</text>
</comment>
<evidence type="ECO:0000256" key="4">
    <source>
        <dbReference type="ARBA" id="ARBA00022763"/>
    </source>
</evidence>
<dbReference type="FunFam" id="3.40.50.300:FF:000863">
    <property type="entry name" value="DNA excision repair protein ERCC-6"/>
    <property type="match status" value="1"/>
</dbReference>
<feature type="domain" description="Helicase C-terminal" evidence="18">
    <location>
        <begin position="746"/>
        <end position="905"/>
    </location>
</feature>
<dbReference type="CDD" id="cd18000">
    <property type="entry name" value="DEXHc_ERCC6"/>
    <property type="match status" value="1"/>
</dbReference>
<dbReference type="GO" id="GO:0005634">
    <property type="term" value="C:nucleus"/>
    <property type="evidence" value="ECO:0007669"/>
    <property type="project" value="UniProtKB-SubCell"/>
</dbReference>
<dbReference type="InterPro" id="IPR058951">
    <property type="entry name" value="WHD_Rad26_CSB-like"/>
</dbReference>
<keyword evidence="12" id="KW-0539">Nucleus</keyword>
<dbReference type="GO" id="GO:0003677">
    <property type="term" value="F:DNA binding"/>
    <property type="evidence" value="ECO:0007669"/>
    <property type="project" value="UniProtKB-KW"/>
</dbReference>
<dbReference type="GO" id="GO:0008094">
    <property type="term" value="F:ATP-dependent activity, acting on DNA"/>
    <property type="evidence" value="ECO:0007669"/>
    <property type="project" value="TreeGrafter"/>
</dbReference>
<keyword evidence="11" id="KW-0234">DNA repair</keyword>
<evidence type="ECO:0000256" key="14">
    <source>
        <dbReference type="ARBA" id="ARBA00062988"/>
    </source>
</evidence>
<evidence type="ECO:0000256" key="9">
    <source>
        <dbReference type="ARBA" id="ARBA00023125"/>
    </source>
</evidence>
<comment type="caution">
    <text evidence="19">The sequence shown here is derived from an EMBL/GenBank/DDBJ whole genome shotgun (WGS) entry which is preliminary data.</text>
</comment>
<feature type="region of interest" description="Disordered" evidence="16">
    <location>
        <begin position="1049"/>
        <end position="1069"/>
    </location>
</feature>
<feature type="compositionally biased region" description="Basic and acidic residues" evidence="16">
    <location>
        <begin position="312"/>
        <end position="324"/>
    </location>
</feature>
<evidence type="ECO:0000256" key="7">
    <source>
        <dbReference type="ARBA" id="ARBA00022840"/>
    </source>
</evidence>
<keyword evidence="20" id="KW-1185">Reference proteome</keyword>
<evidence type="ECO:0000256" key="6">
    <source>
        <dbReference type="ARBA" id="ARBA00022806"/>
    </source>
</evidence>
<dbReference type="FunFam" id="3.40.50.10810:FF:000034">
    <property type="entry name" value="Protein CHROMATIN REMODELING 8"/>
    <property type="match status" value="1"/>
</dbReference>
<evidence type="ECO:0000256" key="2">
    <source>
        <dbReference type="ARBA" id="ARBA00007025"/>
    </source>
</evidence>
<feature type="coiled-coil region" evidence="15">
    <location>
        <begin position="1012"/>
        <end position="1039"/>
    </location>
</feature>
<feature type="region of interest" description="Disordered" evidence="16">
    <location>
        <begin position="1"/>
        <end position="63"/>
    </location>
</feature>
<keyword evidence="15" id="KW-0175">Coiled coil</keyword>
<name>A0A8T1R6J9_CARIL</name>
<feature type="domain" description="Helicase ATP-binding" evidence="17">
    <location>
        <begin position="410"/>
        <end position="609"/>
    </location>
</feature>
<comment type="similarity">
    <text evidence="2">Belongs to the SNF2/RAD54 helicase family.</text>
</comment>
<feature type="region of interest" description="Disordered" evidence="16">
    <location>
        <begin position="291"/>
        <end position="365"/>
    </location>
</feature>
<sequence length="1231" mass="138034">MEEDEDRILLSSLGITSANPEDIERDILAGAARNDENSGEGGGSTEEELPEKSGSIDPSSTSQAKLYHKLRAVEFEIDAVASTVEQSKNVSNNDDNAYDGNDGRELGNQEDGVQVSPNDLDLQHALATDRLRSLKKTKAQLEKKLSNLRKDNSSKGVEQDKALRDLVKEEPRHKRKLKDVKKSGKKVEKRQKIVKFEEDSGFDAILDAASGGFVETERDEFIRKGILTPFHKLKGFERRLQQPGSSNSHHVPIKEDESDDLVASSVARAVQAMSVAAQARSATKLLDPEALPKLDAPTHPFQRLKTPLKLPESAEREVEKNRESQRKRKNKRPLPDRKWTKLVSREEKHLEESDARDVVTSSCEDEKPEDVINVNDHEPPYVTLEGGLKIPENIFSELFDYQKVGVQWLWELHCQRAGGIIGDEMGLGKTIQVLAFLGALHFSNMYKPTIIVCPVTLLRQWKREAQKWYPNFHVEMLHDSAQDPVNRKKQAKSYDSDYESEGSFESEHEGDISSRSNGKWDSLINRVLQSESGLLITTYEQLRILGEKLLDIEWGYAVLDEGHRIRNPNAEITLVCKQLQTVHRIIMTGAPIQNKLTELWSLFDFVFPGKLGVLPVFEAEFAVPISVGGYANASPLQVSTAYRCAVVLRDLIMPYLLRRMKADVNAHLPKKTEHVLFCSLTAEQWSVYRAFLASTEVEQILDGNRNSLYGIDVMRKICNHPDLLEREHSSHNPDYGNPERSGKMKVVEQVLKVWKEQDHRVLLFAQTQQMLDILENFLVAAGYSYRRMDGLTPIKQRMALIDEFNNSNDVFIFILTTKVGGLGTNLTGADRVIIYDPDWNPSTDMQARERAWRIGQKRDVTVYRLITRGTIEEKVYHRQIYKHFLTNKILKNPQQRRFFKSRDMKDLFTLNDGGEGGSTETSNIFSQLSEDVNVVGSQKDKQDERKPLKVSMRHADVVAAENGDKSDIATSGSKGEEKADNSDGDVDEEANILRSLFDAHGIHSAMNHDVIMNAHDEEKTRLEEQASQVAQRAAEALRQSRMLRSRDGISVPTWTGKSGTAGAPSSVRQKFGSTVNSKLANSTQQSNEFSSNGISNVNGIAAGASAGKALSSAELLARIRNNQERAVGAGLENQQGLASSSRNQARSIDVGPSRSSKNIAGVQPEVLIRQICTFIQQRGGSTTSASIVQHFKDRIPTEDLPLFKNLLKEIATLVKDLNESCWVLKPEYQEQ</sequence>
<feature type="compositionally biased region" description="Basic and acidic residues" evidence="16">
    <location>
        <begin position="143"/>
        <end position="172"/>
    </location>
</feature>
<dbReference type="InterPro" id="IPR049730">
    <property type="entry name" value="SNF2/RAD54-like_C"/>
</dbReference>
<evidence type="ECO:0000259" key="18">
    <source>
        <dbReference type="PROSITE" id="PS51194"/>
    </source>
</evidence>
<dbReference type="Pfam" id="PF00176">
    <property type="entry name" value="SNF2-rel_dom"/>
    <property type="match status" value="1"/>
</dbReference>
<gene>
    <name evidence="19" type="ORF">CIPAW_03G266400</name>
</gene>
<dbReference type="SMART" id="SM00490">
    <property type="entry name" value="HELICc"/>
    <property type="match status" value="1"/>
</dbReference>
<feature type="region of interest" description="Disordered" evidence="16">
    <location>
        <begin position="483"/>
        <end position="516"/>
    </location>
</feature>
<evidence type="ECO:0000256" key="5">
    <source>
        <dbReference type="ARBA" id="ARBA00022801"/>
    </source>
</evidence>
<evidence type="ECO:0000256" key="13">
    <source>
        <dbReference type="ARBA" id="ARBA00058253"/>
    </source>
</evidence>
<evidence type="ECO:0000313" key="20">
    <source>
        <dbReference type="Proteomes" id="UP000811609"/>
    </source>
</evidence>
<dbReference type="Pfam" id="PF25875">
    <property type="entry name" value="WHD_Rad26_CSB"/>
    <property type="match status" value="1"/>
</dbReference>
<evidence type="ECO:0000256" key="8">
    <source>
        <dbReference type="ARBA" id="ARBA00023015"/>
    </source>
</evidence>
<feature type="region of interest" description="Disordered" evidence="16">
    <location>
        <begin position="143"/>
        <end position="183"/>
    </location>
</feature>
<dbReference type="CDD" id="cd22254">
    <property type="entry name" value="CSB_WHD"/>
    <property type="match status" value="1"/>
</dbReference>
<dbReference type="InterPro" id="IPR000330">
    <property type="entry name" value="SNF2_N"/>
</dbReference>
<dbReference type="GO" id="GO:0016787">
    <property type="term" value="F:hydrolase activity"/>
    <property type="evidence" value="ECO:0007669"/>
    <property type="project" value="UniProtKB-KW"/>
</dbReference>
<keyword evidence="8" id="KW-0805">Transcription regulation</keyword>
<keyword evidence="5" id="KW-0378">Hydrolase</keyword>
<keyword evidence="4" id="KW-0227">DNA damage</keyword>
<accession>A0A8T1R6J9</accession>
<protein>
    <recommendedName>
        <fullName evidence="21">Protein CHROMATIN REMODELING 8</fullName>
    </recommendedName>
</protein>
<feature type="compositionally biased region" description="Basic and acidic residues" evidence="16">
    <location>
        <begin position="938"/>
        <end position="947"/>
    </location>
</feature>
<dbReference type="InterPro" id="IPR014001">
    <property type="entry name" value="Helicase_ATP-bd"/>
</dbReference>
<dbReference type="GO" id="GO:0005524">
    <property type="term" value="F:ATP binding"/>
    <property type="evidence" value="ECO:0007669"/>
    <property type="project" value="UniProtKB-KW"/>
</dbReference>
<dbReference type="EMBL" id="CM031811">
    <property type="protein sequence ID" value="KAG6662766.1"/>
    <property type="molecule type" value="Genomic_DNA"/>
</dbReference>
<dbReference type="Pfam" id="PF00271">
    <property type="entry name" value="Helicase_C"/>
    <property type="match status" value="1"/>
</dbReference>
<evidence type="ECO:0000256" key="11">
    <source>
        <dbReference type="ARBA" id="ARBA00023204"/>
    </source>
</evidence>
<dbReference type="GO" id="GO:0006283">
    <property type="term" value="P:transcription-coupled nucleotide-excision repair"/>
    <property type="evidence" value="ECO:0007669"/>
    <property type="project" value="TreeGrafter"/>
</dbReference>
<evidence type="ECO:0000256" key="16">
    <source>
        <dbReference type="SAM" id="MobiDB-lite"/>
    </source>
</evidence>
<reference evidence="19" key="1">
    <citation type="submission" date="2020-12" db="EMBL/GenBank/DDBJ databases">
        <title>WGS assembly of Carya illinoinensis cv. Pawnee.</title>
        <authorList>
            <person name="Platts A."/>
            <person name="Shu S."/>
            <person name="Wright S."/>
            <person name="Barry K."/>
            <person name="Edger P."/>
            <person name="Pires J.C."/>
            <person name="Schmutz J."/>
        </authorList>
    </citation>
    <scope>NUCLEOTIDE SEQUENCE</scope>
    <source>
        <tissue evidence="19">Leaf</tissue>
    </source>
</reference>
<evidence type="ECO:0000256" key="3">
    <source>
        <dbReference type="ARBA" id="ARBA00022741"/>
    </source>
</evidence>
<comment type="function">
    <text evidence="13">Essential factor involved in transcription-coupled nucleotide excision repair (TCR) which allows RNA polymerase II-blocking lesions to be rapidly removed from the transcribed strand of active genes. Upon DNA-binding, it locally modifies DNA conformation by wrapping the DNA around itself, thereby modifying the interface between stalled RNA polymerase II and DNA. It is required for transcription-coupled repair complex formation.</text>
</comment>
<keyword evidence="3" id="KW-0547">Nucleotide-binding</keyword>
<keyword evidence="6" id="KW-0347">Helicase</keyword>
<dbReference type="CDD" id="cd18793">
    <property type="entry name" value="SF2_C_SNF"/>
    <property type="match status" value="1"/>
</dbReference>
<evidence type="ECO:0000256" key="1">
    <source>
        <dbReference type="ARBA" id="ARBA00004123"/>
    </source>
</evidence>
<dbReference type="InterPro" id="IPR050496">
    <property type="entry name" value="SNF2_RAD54_helicase_repair"/>
</dbReference>
<dbReference type="InterPro" id="IPR001650">
    <property type="entry name" value="Helicase_C-like"/>
</dbReference>
<evidence type="ECO:0000256" key="10">
    <source>
        <dbReference type="ARBA" id="ARBA00023163"/>
    </source>
</evidence>
<organism evidence="19 20">
    <name type="scientific">Carya illinoinensis</name>
    <name type="common">Pecan</name>
    <dbReference type="NCBI Taxonomy" id="32201"/>
    <lineage>
        <taxon>Eukaryota</taxon>
        <taxon>Viridiplantae</taxon>
        <taxon>Streptophyta</taxon>
        <taxon>Embryophyta</taxon>
        <taxon>Tracheophyta</taxon>
        <taxon>Spermatophyta</taxon>
        <taxon>Magnoliopsida</taxon>
        <taxon>eudicotyledons</taxon>
        <taxon>Gunneridae</taxon>
        <taxon>Pentapetalae</taxon>
        <taxon>rosids</taxon>
        <taxon>fabids</taxon>
        <taxon>Fagales</taxon>
        <taxon>Juglandaceae</taxon>
        <taxon>Carya</taxon>
    </lineage>
</organism>
<keyword evidence="7" id="KW-0067">ATP-binding</keyword>
<dbReference type="EMBL" id="CM031811">
    <property type="protein sequence ID" value="KAG6662768.1"/>
    <property type="molecule type" value="Genomic_DNA"/>
</dbReference>
<dbReference type="PANTHER" id="PTHR45629">
    <property type="entry name" value="SNF2/RAD54 FAMILY MEMBER"/>
    <property type="match status" value="1"/>
</dbReference>
<evidence type="ECO:0000256" key="12">
    <source>
        <dbReference type="ARBA" id="ARBA00023242"/>
    </source>
</evidence>
<evidence type="ECO:0000259" key="17">
    <source>
        <dbReference type="PROSITE" id="PS51192"/>
    </source>
</evidence>
<dbReference type="EMBL" id="CM031811">
    <property type="protein sequence ID" value="KAG6662767.1"/>
    <property type="molecule type" value="Genomic_DNA"/>
</dbReference>
<dbReference type="PANTHER" id="PTHR45629:SF7">
    <property type="entry name" value="DNA EXCISION REPAIR PROTEIN ERCC-6-RELATED"/>
    <property type="match status" value="1"/>
</dbReference>
<comment type="subcellular location">
    <subcellularLocation>
        <location evidence="1">Nucleus</location>
    </subcellularLocation>
</comment>
<evidence type="ECO:0000313" key="19">
    <source>
        <dbReference type="EMBL" id="KAG6662768.1"/>
    </source>
</evidence>
<dbReference type="SMART" id="SM00487">
    <property type="entry name" value="DEXDc"/>
    <property type="match status" value="1"/>
</dbReference>
<feature type="compositionally biased region" description="Basic and acidic residues" evidence="16">
    <location>
        <begin position="333"/>
        <end position="357"/>
    </location>
</feature>
<feature type="region of interest" description="Disordered" evidence="16">
    <location>
        <begin position="1131"/>
        <end position="1156"/>
    </location>
</feature>